<dbReference type="CDD" id="cd02440">
    <property type="entry name" value="AdoMet_MTases"/>
    <property type="match status" value="1"/>
</dbReference>
<dbReference type="InterPro" id="IPR010743">
    <property type="entry name" value="Methionine_synth_MetW"/>
</dbReference>
<dbReference type="EMBL" id="SHAH01000001">
    <property type="protein sequence ID" value="RZO78304.1"/>
    <property type="molecule type" value="Genomic_DNA"/>
</dbReference>
<sequence length="197" mass="22424">MRPDLEIIQQWIQPGSRVLDLGCGDGSLLHYLNTSKNVTSIGLEIDEGNIERCIANGVNVIEQNMDEGLGNFQPDSFDTVLLAQTLQALSNPHILINEMLRVGKYGIVTFPNFGNWKSRLYLALRGRMPVSKFMPNEWYDTPNIHFCTVTDFDALCRENNIKILTRTVVDSQHQGNWAMRAWPNFLGEIAIYHITRD</sequence>
<dbReference type="NCBIfam" id="TIGR02081">
    <property type="entry name" value="metW"/>
    <property type="match status" value="1"/>
</dbReference>
<evidence type="ECO:0000313" key="2">
    <source>
        <dbReference type="Proteomes" id="UP000320404"/>
    </source>
</evidence>
<proteinExistence type="predicted"/>
<evidence type="ECO:0000313" key="1">
    <source>
        <dbReference type="EMBL" id="RZO78304.1"/>
    </source>
</evidence>
<dbReference type="AlphaFoldDB" id="A0A520S785"/>
<organism evidence="1 2">
    <name type="scientific">OM182 bacterium</name>
    <dbReference type="NCBI Taxonomy" id="2510334"/>
    <lineage>
        <taxon>Bacteria</taxon>
        <taxon>Pseudomonadati</taxon>
        <taxon>Pseudomonadota</taxon>
        <taxon>Gammaproteobacteria</taxon>
        <taxon>OMG group</taxon>
        <taxon>OM182 clade</taxon>
    </lineage>
</organism>
<comment type="caution">
    <text evidence="1">The sequence shown here is derived from an EMBL/GenBank/DDBJ whole genome shotgun (WGS) entry which is preliminary data.</text>
</comment>
<dbReference type="SUPFAM" id="SSF53335">
    <property type="entry name" value="S-adenosyl-L-methionine-dependent methyltransferases"/>
    <property type="match status" value="1"/>
</dbReference>
<gene>
    <name evidence="1" type="primary">metW</name>
    <name evidence="1" type="ORF">EVA69_00065</name>
</gene>
<reference evidence="1 2" key="1">
    <citation type="submission" date="2019-02" db="EMBL/GenBank/DDBJ databases">
        <title>Prokaryotic population dynamics and viral predation in marine succession experiment using metagenomics: the confinement effect.</title>
        <authorList>
            <person name="Haro-Moreno J.M."/>
            <person name="Rodriguez-Valera F."/>
            <person name="Lopez-Perez M."/>
        </authorList>
    </citation>
    <scope>NUCLEOTIDE SEQUENCE [LARGE SCALE GENOMIC DNA]</scope>
    <source>
        <strain evidence="1">MED-G158</strain>
    </source>
</reference>
<dbReference type="Proteomes" id="UP000320404">
    <property type="component" value="Unassembled WGS sequence"/>
</dbReference>
<name>A0A520S785_9GAMM</name>
<protein>
    <submittedName>
        <fullName evidence="1">Methionine biosynthesis protein MetW</fullName>
    </submittedName>
</protein>
<dbReference type="Pfam" id="PF07021">
    <property type="entry name" value="MetW"/>
    <property type="match status" value="1"/>
</dbReference>
<accession>A0A520S785</accession>
<dbReference type="Gene3D" id="3.40.50.150">
    <property type="entry name" value="Vaccinia Virus protein VP39"/>
    <property type="match status" value="1"/>
</dbReference>
<dbReference type="InterPro" id="IPR029063">
    <property type="entry name" value="SAM-dependent_MTases_sf"/>
</dbReference>